<evidence type="ECO:0000313" key="1">
    <source>
        <dbReference type="EMBL" id="EFK95756.1"/>
    </source>
</evidence>
<protein>
    <submittedName>
        <fullName evidence="1">Uncharacterized protein</fullName>
    </submittedName>
</protein>
<dbReference type="EMBL" id="ADZX01000669">
    <property type="protein sequence ID" value="EFK95756.1"/>
    <property type="molecule type" value="Genomic_DNA"/>
</dbReference>
<name>D9PL06_9ZZZZ</name>
<gene>
    <name evidence="1" type="ORF">LDC_2229</name>
</gene>
<proteinExistence type="predicted"/>
<reference evidence="1" key="2">
    <citation type="journal article" date="2011" name="Microb. Ecol.">
        <title>Taxonomic and Functional Metagenomic Profiling of the Microbial Community in the Anoxic Sediment of a Sub-saline Shallow Lake (Laguna de Carrizo, Central Spain).</title>
        <authorList>
            <person name="Ferrer M."/>
            <person name="Guazzaroni M.E."/>
            <person name="Richter M."/>
            <person name="Garcia-Salamanca A."/>
            <person name="Yarza P."/>
            <person name="Suarez-Suarez A."/>
            <person name="Solano J."/>
            <person name="Alcaide M."/>
            <person name="van Dillewijn P."/>
            <person name="Molina-Henares M.A."/>
            <person name="Lopez-Cortes N."/>
            <person name="Al-Ramahi Y."/>
            <person name="Guerrero C."/>
            <person name="Acosta A."/>
            <person name="de Eugenio L.I."/>
            <person name="Martinez V."/>
            <person name="Marques S."/>
            <person name="Rojo F."/>
            <person name="Santero E."/>
            <person name="Genilloud O."/>
            <person name="Perez-Perez J."/>
            <person name="Rossello-Mora R."/>
            <person name="Ramos J.L."/>
        </authorList>
    </citation>
    <scope>NUCLEOTIDE SEQUENCE</scope>
</reference>
<dbReference type="AlphaFoldDB" id="D9PL06"/>
<accession>D9PL06</accession>
<sequence length="42" mass="4651">HLPEVEGVKYLAFDVAAWADLWFYSNPIFVEVQGATLVAGVK</sequence>
<feature type="non-terminal residue" evidence="1">
    <location>
        <position position="1"/>
    </location>
</feature>
<comment type="caution">
    <text evidence="1">The sequence shown here is derived from an EMBL/GenBank/DDBJ whole genome shotgun (WGS) entry which is preliminary data.</text>
</comment>
<reference evidence="1" key="1">
    <citation type="submission" date="2010-07" db="EMBL/GenBank/DDBJ databases">
        <authorList>
            <consortium name="CONSOLIDER consortium CSD2007-00005"/>
            <person name="Guazzaroni M.-E."/>
            <person name="Richter M."/>
            <person name="Garcia-Salamanca A."/>
            <person name="Yarza P."/>
            <person name="Ferrer M."/>
        </authorList>
    </citation>
    <scope>NUCLEOTIDE SEQUENCE</scope>
</reference>
<organism evidence="1">
    <name type="scientific">sediment metagenome</name>
    <dbReference type="NCBI Taxonomy" id="749907"/>
    <lineage>
        <taxon>unclassified sequences</taxon>
        <taxon>metagenomes</taxon>
        <taxon>ecological metagenomes</taxon>
    </lineage>
</organism>